<feature type="region of interest" description="Disordered" evidence="11">
    <location>
        <begin position="388"/>
        <end position="408"/>
    </location>
</feature>
<dbReference type="RefSeq" id="WP_172238446.1">
    <property type="nucleotide sequence ID" value="NZ_JABFDP010000019.1"/>
</dbReference>
<evidence type="ECO:0000256" key="9">
    <source>
        <dbReference type="RuleBase" id="RU365093"/>
    </source>
</evidence>
<keyword evidence="10" id="KW-0175">Coiled coil</keyword>
<keyword evidence="14" id="KW-1185">Reference proteome</keyword>
<evidence type="ECO:0000256" key="11">
    <source>
        <dbReference type="SAM" id="MobiDB-lite"/>
    </source>
</evidence>
<keyword evidence="3 9" id="KW-0813">Transport</keyword>
<dbReference type="PROSITE" id="PS00543">
    <property type="entry name" value="HLYD_FAMILY"/>
    <property type="match status" value="1"/>
</dbReference>
<evidence type="ECO:0000256" key="1">
    <source>
        <dbReference type="ARBA" id="ARBA00004377"/>
    </source>
</evidence>
<proteinExistence type="inferred from homology"/>
<dbReference type="PANTHER" id="PTHR30386:SF27">
    <property type="entry name" value="MEMBRANE FUSION PROTEIN (MFP) FAMILY PROTEIN"/>
    <property type="match status" value="1"/>
</dbReference>
<dbReference type="Gene3D" id="2.40.30.170">
    <property type="match status" value="1"/>
</dbReference>
<name>A0ABS5G940_9BRAD</name>
<dbReference type="Gene3D" id="2.40.50.100">
    <property type="match status" value="1"/>
</dbReference>
<evidence type="ECO:0000256" key="8">
    <source>
        <dbReference type="ARBA" id="ARBA00023136"/>
    </source>
</evidence>
<evidence type="ECO:0000256" key="2">
    <source>
        <dbReference type="ARBA" id="ARBA00009477"/>
    </source>
</evidence>
<evidence type="ECO:0000259" key="12">
    <source>
        <dbReference type="Pfam" id="PF26002"/>
    </source>
</evidence>
<dbReference type="Proteomes" id="UP001314635">
    <property type="component" value="Unassembled WGS sequence"/>
</dbReference>
<comment type="subcellular location">
    <subcellularLocation>
        <location evidence="1 9">Cell inner membrane</location>
        <topology evidence="1 9">Single-pass membrane protein</topology>
    </subcellularLocation>
</comment>
<gene>
    <name evidence="13" type="ORF">JQ619_17390</name>
</gene>
<dbReference type="InterPro" id="IPR010129">
    <property type="entry name" value="T1SS_HlyD"/>
</dbReference>
<keyword evidence="5 9" id="KW-0997">Cell inner membrane</keyword>
<feature type="domain" description="AprE-like beta-barrel" evidence="12">
    <location>
        <begin position="342"/>
        <end position="386"/>
    </location>
</feature>
<organism evidence="13 14">
    <name type="scientific">Bradyrhizobium denitrificans</name>
    <dbReference type="NCBI Taxonomy" id="2734912"/>
    <lineage>
        <taxon>Bacteria</taxon>
        <taxon>Pseudomonadati</taxon>
        <taxon>Pseudomonadota</taxon>
        <taxon>Alphaproteobacteria</taxon>
        <taxon>Hyphomicrobiales</taxon>
        <taxon>Nitrobacteraceae</taxon>
        <taxon>Bradyrhizobium</taxon>
    </lineage>
</organism>
<evidence type="ECO:0000313" key="13">
    <source>
        <dbReference type="EMBL" id="MBR1137544.1"/>
    </source>
</evidence>
<sequence>MSTPASLLRSLSFGGGNVSEREFLPAALEITETPPNPLGRITALALCTVTFAALGWAFLGKVDIVAVASGKVISHTRTQVVQPFETASVKAVLVQPGQRVRAGDALIELDKTSVSAEADRARSDLIASLLDEVRLAAFLDGVKIGPFDLVVGVDPLDRARAQAQLTAQLAMRASQLAALAQERAQHIAEREALQQTVAKYEQTLPMVAERAEIRTKASEIGNASIIARLESQQLLAETRAELAINKAKIVALDATIAGLDQKIAATEAEIRDKAMRDLATARERARAAGEALTKATRRAELQTLRAPIDGTVQQMHGAAAGAVVTPAQQLLSVVPDDDRIEVEAVVENRDVGFVEAGQRVELKVDAFPFTRYGLLGGQVTSVDRDAEAAPVNPNGVQGAERQADQTDRVEASERLRYMVHIALDRSTLDVDGRTAALVPGMSVKAEILTGKRRIIDFLLAPLREHLHDAMRER</sequence>
<dbReference type="PANTHER" id="PTHR30386">
    <property type="entry name" value="MEMBRANE FUSION SUBUNIT OF EMRAB-TOLC MULTIDRUG EFFLUX PUMP"/>
    <property type="match status" value="1"/>
</dbReference>
<protein>
    <recommendedName>
        <fullName evidence="9">Membrane fusion protein (MFP) family protein</fullName>
    </recommendedName>
</protein>
<comment type="caution">
    <text evidence="13">The sequence shown here is derived from an EMBL/GenBank/DDBJ whole genome shotgun (WGS) entry which is preliminary data.</text>
</comment>
<evidence type="ECO:0000256" key="4">
    <source>
        <dbReference type="ARBA" id="ARBA00022475"/>
    </source>
</evidence>
<feature type="coiled-coil region" evidence="10">
    <location>
        <begin position="176"/>
        <end position="203"/>
    </location>
</feature>
<evidence type="ECO:0000313" key="14">
    <source>
        <dbReference type="Proteomes" id="UP001314635"/>
    </source>
</evidence>
<keyword evidence="6" id="KW-0812">Transmembrane</keyword>
<reference evidence="14" key="1">
    <citation type="journal article" date="2021" name="ISME J.">
        <title>Evolutionary origin and ecological implication of a unique nif island in free-living Bradyrhizobium lineages.</title>
        <authorList>
            <person name="Tao J."/>
        </authorList>
    </citation>
    <scope>NUCLEOTIDE SEQUENCE [LARGE SCALE GENOMIC DNA]</scope>
    <source>
        <strain evidence="14">SZCCT0094</strain>
    </source>
</reference>
<comment type="similarity">
    <text evidence="2 9">Belongs to the membrane fusion protein (MFP) (TC 8.A.1) family.</text>
</comment>
<dbReference type="NCBIfam" id="TIGR01843">
    <property type="entry name" value="type_I_hlyD"/>
    <property type="match status" value="1"/>
</dbReference>
<dbReference type="Pfam" id="PF26002">
    <property type="entry name" value="Beta-barrel_AprE"/>
    <property type="match status" value="1"/>
</dbReference>
<evidence type="ECO:0000256" key="7">
    <source>
        <dbReference type="ARBA" id="ARBA00022989"/>
    </source>
</evidence>
<dbReference type="EMBL" id="JAFCLK010000015">
    <property type="protein sequence ID" value="MBR1137544.1"/>
    <property type="molecule type" value="Genomic_DNA"/>
</dbReference>
<dbReference type="InterPro" id="IPR050739">
    <property type="entry name" value="MFP"/>
</dbReference>
<keyword evidence="4 9" id="KW-1003">Cell membrane</keyword>
<evidence type="ECO:0000256" key="6">
    <source>
        <dbReference type="ARBA" id="ARBA00022692"/>
    </source>
</evidence>
<dbReference type="InterPro" id="IPR058982">
    <property type="entry name" value="Beta-barrel_AprE"/>
</dbReference>
<evidence type="ECO:0000256" key="5">
    <source>
        <dbReference type="ARBA" id="ARBA00022519"/>
    </source>
</evidence>
<accession>A0ABS5G940</accession>
<dbReference type="InterPro" id="IPR006144">
    <property type="entry name" value="Secretion_HlyD_CS"/>
</dbReference>
<dbReference type="PRINTS" id="PR01490">
    <property type="entry name" value="RTXTOXIND"/>
</dbReference>
<keyword evidence="8" id="KW-0472">Membrane</keyword>
<keyword evidence="7" id="KW-1133">Transmembrane helix</keyword>
<evidence type="ECO:0000256" key="3">
    <source>
        <dbReference type="ARBA" id="ARBA00022448"/>
    </source>
</evidence>
<evidence type="ECO:0000256" key="10">
    <source>
        <dbReference type="SAM" id="Coils"/>
    </source>
</evidence>